<evidence type="ECO:0000256" key="1">
    <source>
        <dbReference type="SAM" id="MobiDB-lite"/>
    </source>
</evidence>
<name>A0A833QFK7_9POAL</name>
<feature type="compositionally biased region" description="Basic and acidic residues" evidence="1">
    <location>
        <begin position="10"/>
        <end position="24"/>
    </location>
</feature>
<dbReference type="Proteomes" id="UP000623129">
    <property type="component" value="Unassembled WGS sequence"/>
</dbReference>
<protein>
    <submittedName>
        <fullName evidence="2">Uncharacterized protein</fullName>
    </submittedName>
</protein>
<reference evidence="2" key="1">
    <citation type="submission" date="2020-01" db="EMBL/GenBank/DDBJ databases">
        <title>Genome sequence of Kobresia littledalei, the first chromosome-level genome in the family Cyperaceae.</title>
        <authorList>
            <person name="Qu G."/>
        </authorList>
    </citation>
    <scope>NUCLEOTIDE SEQUENCE</scope>
    <source>
        <strain evidence="2">C.B.Clarke</strain>
        <tissue evidence="2">Leaf</tissue>
    </source>
</reference>
<evidence type="ECO:0000313" key="2">
    <source>
        <dbReference type="EMBL" id="KAF3322773.1"/>
    </source>
</evidence>
<dbReference type="OrthoDB" id="1684445at2759"/>
<sequence length="108" mass="12518">MYFDISKLPFKWESEPGKPKRPDNVEWVPPPSPSPAIQSAQLTREQKKQKIREELRLSRHRSGSPLMPVEGSGDQKIKEEMDQWLPKDMDCIPIQVLKEVPLVIIDED</sequence>
<organism evidence="2 3">
    <name type="scientific">Carex littledalei</name>
    <dbReference type="NCBI Taxonomy" id="544730"/>
    <lineage>
        <taxon>Eukaryota</taxon>
        <taxon>Viridiplantae</taxon>
        <taxon>Streptophyta</taxon>
        <taxon>Embryophyta</taxon>
        <taxon>Tracheophyta</taxon>
        <taxon>Spermatophyta</taxon>
        <taxon>Magnoliopsida</taxon>
        <taxon>Liliopsida</taxon>
        <taxon>Poales</taxon>
        <taxon>Cyperaceae</taxon>
        <taxon>Cyperoideae</taxon>
        <taxon>Cariceae</taxon>
        <taxon>Carex</taxon>
        <taxon>Carex subgen. Euthyceras</taxon>
    </lineage>
</organism>
<keyword evidence="3" id="KW-1185">Reference proteome</keyword>
<dbReference type="EMBL" id="SWLB01000024">
    <property type="protein sequence ID" value="KAF3322773.1"/>
    <property type="molecule type" value="Genomic_DNA"/>
</dbReference>
<evidence type="ECO:0000313" key="3">
    <source>
        <dbReference type="Proteomes" id="UP000623129"/>
    </source>
</evidence>
<accession>A0A833QFK7</accession>
<comment type="caution">
    <text evidence="2">The sequence shown here is derived from an EMBL/GenBank/DDBJ whole genome shotgun (WGS) entry which is preliminary data.</text>
</comment>
<gene>
    <name evidence="2" type="ORF">FCM35_KLT12762</name>
</gene>
<proteinExistence type="predicted"/>
<feature type="region of interest" description="Disordered" evidence="1">
    <location>
        <begin position="1"/>
        <end position="49"/>
    </location>
</feature>
<dbReference type="AlphaFoldDB" id="A0A833QFK7"/>